<evidence type="ECO:0000256" key="3">
    <source>
        <dbReference type="ARBA" id="ARBA00023163"/>
    </source>
</evidence>
<evidence type="ECO:0000313" key="5">
    <source>
        <dbReference type="Proteomes" id="UP000286268"/>
    </source>
</evidence>
<proteinExistence type="predicted"/>
<dbReference type="OrthoDB" id="1682956at2"/>
<accession>A0A3R5QSD8</accession>
<dbReference type="PROSITE" id="PS00894">
    <property type="entry name" value="HTH_DEOR_1"/>
    <property type="match status" value="1"/>
</dbReference>
<protein>
    <submittedName>
        <fullName evidence="4">Stage III sporulation protein D</fullName>
    </submittedName>
</protein>
<name>A0A3R5QSD8_9CLOT</name>
<evidence type="ECO:0000313" key="4">
    <source>
        <dbReference type="EMBL" id="QAA31219.1"/>
    </source>
</evidence>
<gene>
    <name evidence="4" type="ORF">C1I91_05930</name>
</gene>
<dbReference type="EMBL" id="CP025746">
    <property type="protein sequence ID" value="QAA31219.1"/>
    <property type="molecule type" value="Genomic_DNA"/>
</dbReference>
<evidence type="ECO:0000256" key="2">
    <source>
        <dbReference type="ARBA" id="ARBA00023125"/>
    </source>
</evidence>
<dbReference type="Pfam" id="PF12116">
    <property type="entry name" value="SpoIIID"/>
    <property type="match status" value="1"/>
</dbReference>
<reference evidence="4 5" key="1">
    <citation type="submission" date="2018-01" db="EMBL/GenBank/DDBJ databases">
        <title>Genome Sequencing and Assembly of Anaerobacter polyendosporus strain CT4.</title>
        <authorList>
            <person name="Tachaapaikoon C."/>
            <person name="Sutheeworapong S."/>
            <person name="Jenjaroenpun P."/>
            <person name="Wongsurawat T."/>
            <person name="Nookeaw I."/>
            <person name="Cheawchanlertfa P."/>
            <person name="Kosugi A."/>
            <person name="Cheevadhanarak S."/>
            <person name="Ratanakhanokchai K."/>
        </authorList>
    </citation>
    <scope>NUCLEOTIDE SEQUENCE [LARGE SCALE GENOMIC DNA]</scope>
    <source>
        <strain evidence="4 5">CT4</strain>
    </source>
</reference>
<keyword evidence="5" id="KW-1185">Reference proteome</keyword>
<dbReference type="AlphaFoldDB" id="A0A3R5QSD8"/>
<keyword evidence="2" id="KW-0238">DNA-binding</keyword>
<dbReference type="RefSeq" id="WP_128211988.1">
    <property type="nucleotide sequence ID" value="NZ_CP025746.1"/>
</dbReference>
<dbReference type="InterPro" id="IPR014208">
    <property type="entry name" value="Spore_III_D"/>
</dbReference>
<dbReference type="KEGG" id="cmah:C1I91_05930"/>
<keyword evidence="3" id="KW-0804">Transcription</keyword>
<evidence type="ECO:0000256" key="1">
    <source>
        <dbReference type="ARBA" id="ARBA00023015"/>
    </source>
</evidence>
<dbReference type="GO" id="GO:0003677">
    <property type="term" value="F:DNA binding"/>
    <property type="evidence" value="ECO:0007669"/>
    <property type="project" value="UniProtKB-KW"/>
</dbReference>
<keyword evidence="1" id="KW-0805">Transcription regulation</keyword>
<dbReference type="InterPro" id="IPR018356">
    <property type="entry name" value="Tscrpt_reg_HTH_DeoR_CS"/>
</dbReference>
<organism evidence="4 5">
    <name type="scientific">Clostridium manihotivorum</name>
    <dbReference type="NCBI Taxonomy" id="2320868"/>
    <lineage>
        <taxon>Bacteria</taxon>
        <taxon>Bacillati</taxon>
        <taxon>Bacillota</taxon>
        <taxon>Clostridia</taxon>
        <taxon>Eubacteriales</taxon>
        <taxon>Clostridiaceae</taxon>
        <taxon>Clostridium</taxon>
    </lineage>
</organism>
<dbReference type="GO" id="GO:0003700">
    <property type="term" value="F:DNA-binding transcription factor activity"/>
    <property type="evidence" value="ECO:0007669"/>
    <property type="project" value="InterPro"/>
</dbReference>
<sequence>MERLIEDRVKEVAAHIVMSDLTIREAAKLFCYSRSTVHKDMTERLPKLDGVLYKQVRAILDHHIEVRSIKGGEATKAKFKQRRYEN</sequence>
<dbReference type="Proteomes" id="UP000286268">
    <property type="component" value="Chromosome"/>
</dbReference>